<dbReference type="GO" id="GO:0005737">
    <property type="term" value="C:cytoplasm"/>
    <property type="evidence" value="ECO:0007669"/>
    <property type="project" value="UniProtKB-SubCell"/>
</dbReference>
<dbReference type="Gene3D" id="3.30.460.10">
    <property type="entry name" value="Beta Polymerase, domain 2"/>
    <property type="match status" value="2"/>
</dbReference>
<evidence type="ECO:0000256" key="2">
    <source>
        <dbReference type="ARBA" id="ARBA00001946"/>
    </source>
</evidence>
<evidence type="ECO:0000256" key="4">
    <source>
        <dbReference type="ARBA" id="ARBA00022723"/>
    </source>
</evidence>
<evidence type="ECO:0000256" key="1">
    <source>
        <dbReference type="ARBA" id="ARBA00001936"/>
    </source>
</evidence>
<evidence type="ECO:0000259" key="7">
    <source>
        <dbReference type="Pfam" id="PF22600"/>
    </source>
</evidence>
<dbReference type="InterPro" id="IPR002058">
    <property type="entry name" value="PAP_assoc"/>
</dbReference>
<dbReference type="InterPro" id="IPR043519">
    <property type="entry name" value="NT_sf"/>
</dbReference>
<evidence type="ECO:0000256" key="5">
    <source>
        <dbReference type="ARBA" id="ARBA00022842"/>
    </source>
</evidence>
<dbReference type="Gene3D" id="1.10.1410.10">
    <property type="match status" value="1"/>
</dbReference>
<dbReference type="Pfam" id="PF03828">
    <property type="entry name" value="PAP_assoc"/>
    <property type="match status" value="1"/>
</dbReference>
<accession>A0A0N5B158</accession>
<dbReference type="PANTHER" id="PTHR12271:SF66">
    <property type="entry name" value="TERMINAL URIDYLYLTRANSFERASE TAILOR"/>
    <property type="match status" value="1"/>
</dbReference>
<dbReference type="Proteomes" id="UP000046393">
    <property type="component" value="Unplaced"/>
</dbReference>
<organism evidence="8 9">
    <name type="scientific">Syphacia muris</name>
    <dbReference type="NCBI Taxonomy" id="451379"/>
    <lineage>
        <taxon>Eukaryota</taxon>
        <taxon>Metazoa</taxon>
        <taxon>Ecdysozoa</taxon>
        <taxon>Nematoda</taxon>
        <taxon>Chromadorea</taxon>
        <taxon>Rhabditida</taxon>
        <taxon>Spirurina</taxon>
        <taxon>Oxyuridomorpha</taxon>
        <taxon>Oxyuroidea</taxon>
        <taxon>Oxyuridae</taxon>
        <taxon>Syphacia</taxon>
    </lineage>
</organism>
<feature type="domain" description="PAP-associated" evidence="6">
    <location>
        <begin position="235"/>
        <end position="287"/>
    </location>
</feature>
<reference evidence="9" key="1">
    <citation type="submission" date="2017-02" db="UniProtKB">
        <authorList>
            <consortium name="WormBaseParasite"/>
        </authorList>
    </citation>
    <scope>IDENTIFICATION</scope>
</reference>
<dbReference type="PANTHER" id="PTHR12271">
    <property type="entry name" value="POLY A POLYMERASE CID PAP -RELATED"/>
    <property type="match status" value="1"/>
</dbReference>
<dbReference type="GO" id="GO:0031123">
    <property type="term" value="P:RNA 3'-end processing"/>
    <property type="evidence" value="ECO:0007669"/>
    <property type="project" value="TreeGrafter"/>
</dbReference>
<dbReference type="GO" id="GO:1990817">
    <property type="term" value="F:poly(A) RNA polymerase activity"/>
    <property type="evidence" value="ECO:0007669"/>
    <property type="project" value="UniProtKB-ARBA"/>
</dbReference>
<dbReference type="WBParaSite" id="SMUV_0001101001-mRNA-1">
    <property type="protein sequence ID" value="SMUV_0001101001-mRNA-1"/>
    <property type="gene ID" value="SMUV_0001101001"/>
</dbReference>
<dbReference type="Pfam" id="PF22600">
    <property type="entry name" value="MTPAP-like_central"/>
    <property type="match status" value="1"/>
</dbReference>
<dbReference type="InterPro" id="IPR054708">
    <property type="entry name" value="MTPAP-like_central"/>
</dbReference>
<keyword evidence="8" id="KW-1185">Reference proteome</keyword>
<comment type="cofactor">
    <cofactor evidence="2">
        <name>Mg(2+)</name>
        <dbReference type="ChEBI" id="CHEBI:18420"/>
    </cofactor>
</comment>
<sequence>LYLIFLFFEPSLVKLFPPLSAEKIRLITQLIKKNYLCRRMSKSYLKMIEKSRDILENEIRSKLGKHCSLTLFGSAKNGFGLNGSDADMCLRRSFFYEVIMQNNNFLRLCALKYFYIVYVTVAFSISLYNELAVVNTRLLRTYCDLDRRVQELGIALKQWAKMCNIGDASKGSLSSYSYIIMLIHFLQRTNPPVLPFLQEVYLSLACEYFHMVEGWDTFFYKPNELQWKTSNDETVGLLWVQFLDFYTKKFDFANEVVQIRQRNSLLKLNKGWELKPMAIEDPFNLDHNLSSGLQYKSKEITFIYAKKHFFTTFVYAIF</sequence>
<comment type="cofactor">
    <cofactor evidence="1">
        <name>Mn(2+)</name>
        <dbReference type="ChEBI" id="CHEBI:29035"/>
    </cofactor>
</comment>
<keyword evidence="5" id="KW-0460">Magnesium</keyword>
<protein>
    <submittedName>
        <fullName evidence="9">PAP-associated domain-containing protein</fullName>
    </submittedName>
</protein>
<name>A0A0N5B158_9BILA</name>
<evidence type="ECO:0000256" key="3">
    <source>
        <dbReference type="ARBA" id="ARBA00022679"/>
    </source>
</evidence>
<keyword evidence="4" id="KW-0479">Metal-binding</keyword>
<evidence type="ECO:0000259" key="6">
    <source>
        <dbReference type="Pfam" id="PF03828"/>
    </source>
</evidence>
<dbReference type="SUPFAM" id="SSF81631">
    <property type="entry name" value="PAP/OAS1 substrate-binding domain"/>
    <property type="match status" value="1"/>
</dbReference>
<evidence type="ECO:0000313" key="8">
    <source>
        <dbReference type="Proteomes" id="UP000046393"/>
    </source>
</evidence>
<evidence type="ECO:0000313" key="9">
    <source>
        <dbReference type="WBParaSite" id="SMUV_0001101001-mRNA-1"/>
    </source>
</evidence>
<proteinExistence type="predicted"/>
<dbReference type="GO" id="GO:0046872">
    <property type="term" value="F:metal ion binding"/>
    <property type="evidence" value="ECO:0007669"/>
    <property type="project" value="UniProtKB-KW"/>
</dbReference>
<feature type="domain" description="Poly(A) RNA polymerase mitochondrial-like central palm" evidence="7">
    <location>
        <begin position="29"/>
        <end position="94"/>
    </location>
</feature>
<keyword evidence="3" id="KW-0808">Transferase</keyword>
<dbReference type="AlphaFoldDB" id="A0A0N5B158"/>
<dbReference type="STRING" id="451379.A0A0N5B158"/>
<dbReference type="SUPFAM" id="SSF81301">
    <property type="entry name" value="Nucleotidyltransferase"/>
    <property type="match status" value="1"/>
</dbReference>